<organism evidence="1">
    <name type="scientific">Puccinia triticina (isolate 1-1 / race 1 (BBBD))</name>
    <name type="common">Brown leaf rust fungus</name>
    <dbReference type="NCBI Taxonomy" id="630390"/>
    <lineage>
        <taxon>Eukaryota</taxon>
        <taxon>Fungi</taxon>
        <taxon>Dikarya</taxon>
        <taxon>Basidiomycota</taxon>
        <taxon>Pucciniomycotina</taxon>
        <taxon>Pucciniomycetes</taxon>
        <taxon>Pucciniales</taxon>
        <taxon>Pucciniaceae</taxon>
        <taxon>Puccinia</taxon>
    </lineage>
</organism>
<dbReference type="VEuPathDB" id="FungiDB:PTTG_02826"/>
<proteinExistence type="predicted"/>
<dbReference type="Proteomes" id="UP000005240">
    <property type="component" value="Unassembled WGS sequence"/>
</dbReference>
<gene>
    <name evidence="1" type="ORF">PTTG_02826</name>
</gene>
<sequence>MELLENMADKLKKTPEGKQAWSSYVLQEQFIEHNTTEGDESNNVGLGAMDEDPTEARGLNLEEIGTRMFHGTWGYAQFPSAELLETLDASELTMDAFNEAMKKVPSFQIEPRMFLPTPESEESYKAVWKSQIARVLHEYIAQPQKNSAEGMGQVLDSIALQTGLNTNDFFGRLQL</sequence>
<dbReference type="EMBL" id="ADAS02000056">
    <property type="protein sequence ID" value="OAV93026.1"/>
    <property type="molecule type" value="Genomic_DNA"/>
</dbReference>
<evidence type="ECO:0000313" key="3">
    <source>
        <dbReference type="Proteomes" id="UP000005240"/>
    </source>
</evidence>
<feature type="non-terminal residue" evidence="1">
    <location>
        <position position="175"/>
    </location>
</feature>
<dbReference type="OrthoDB" id="2505302at2759"/>
<evidence type="ECO:0000313" key="2">
    <source>
        <dbReference type="EnsemblFungi" id="PTTG_02826-t43_1-p1"/>
    </source>
</evidence>
<reference evidence="2 3" key="3">
    <citation type="journal article" date="2017" name="G3 (Bethesda)">
        <title>Comparative analysis highlights variable genome content of wheat rusts and divergence of the mating loci.</title>
        <authorList>
            <person name="Cuomo C.A."/>
            <person name="Bakkeren G."/>
            <person name="Khalil H.B."/>
            <person name="Panwar V."/>
            <person name="Joly D."/>
            <person name="Linning R."/>
            <person name="Sakthikumar S."/>
            <person name="Song X."/>
            <person name="Adiconis X."/>
            <person name="Fan L."/>
            <person name="Goldberg J.M."/>
            <person name="Levin J.Z."/>
            <person name="Young S."/>
            <person name="Zeng Q."/>
            <person name="Anikster Y."/>
            <person name="Bruce M."/>
            <person name="Wang M."/>
            <person name="Yin C."/>
            <person name="McCallum B."/>
            <person name="Szabo L.J."/>
            <person name="Hulbert S."/>
            <person name="Chen X."/>
            <person name="Fellers J.P."/>
        </authorList>
    </citation>
    <scope>NUCLEOTIDE SEQUENCE</scope>
    <source>
        <strain evidence="2">isolate 1-1 / race 1 (BBBD)</strain>
        <strain evidence="3">Isolate 1-1 / race 1 (BBBD)</strain>
    </source>
</reference>
<accession>A0A180GJQ4</accession>
<reference evidence="1" key="2">
    <citation type="submission" date="2016-05" db="EMBL/GenBank/DDBJ databases">
        <title>Comparative analysis highlights variable genome content of wheat rusts and divergence of the mating loci.</title>
        <authorList>
            <person name="Cuomo C.A."/>
            <person name="Bakkeren G."/>
            <person name="Szabo L."/>
            <person name="Khalil H."/>
            <person name="Joly D."/>
            <person name="Goldberg J."/>
            <person name="Young S."/>
            <person name="Zeng Q."/>
            <person name="Fellers J."/>
        </authorList>
    </citation>
    <scope>NUCLEOTIDE SEQUENCE [LARGE SCALE GENOMIC DNA]</scope>
    <source>
        <strain evidence="1">1-1 BBBD Race 1</strain>
    </source>
</reference>
<dbReference type="AlphaFoldDB" id="A0A180GJQ4"/>
<reference evidence="2" key="4">
    <citation type="submission" date="2025-05" db="UniProtKB">
        <authorList>
            <consortium name="EnsemblFungi"/>
        </authorList>
    </citation>
    <scope>IDENTIFICATION</scope>
    <source>
        <strain evidence="2">isolate 1-1 / race 1 (BBBD)</strain>
    </source>
</reference>
<dbReference type="EnsemblFungi" id="PTTG_02826-t43_1">
    <property type="protein sequence ID" value="PTTG_02826-t43_1-p1"/>
    <property type="gene ID" value="PTTG_02826"/>
</dbReference>
<keyword evidence="3" id="KW-1185">Reference proteome</keyword>
<protein>
    <submittedName>
        <fullName evidence="1 2">Uncharacterized protein</fullName>
    </submittedName>
</protein>
<name>A0A180GJQ4_PUCT1</name>
<reference evidence="1" key="1">
    <citation type="submission" date="2009-11" db="EMBL/GenBank/DDBJ databases">
        <authorList>
            <consortium name="The Broad Institute Genome Sequencing Platform"/>
            <person name="Ward D."/>
            <person name="Feldgarden M."/>
            <person name="Earl A."/>
            <person name="Young S.K."/>
            <person name="Zeng Q."/>
            <person name="Koehrsen M."/>
            <person name="Alvarado L."/>
            <person name="Berlin A."/>
            <person name="Bochicchio J."/>
            <person name="Borenstein D."/>
            <person name="Chapman S.B."/>
            <person name="Chen Z."/>
            <person name="Engels R."/>
            <person name="Freedman E."/>
            <person name="Gellesch M."/>
            <person name="Goldberg J."/>
            <person name="Griggs A."/>
            <person name="Gujja S."/>
            <person name="Heilman E."/>
            <person name="Heiman D."/>
            <person name="Hepburn T."/>
            <person name="Howarth C."/>
            <person name="Jen D."/>
            <person name="Larson L."/>
            <person name="Lewis B."/>
            <person name="Mehta T."/>
            <person name="Park D."/>
            <person name="Pearson M."/>
            <person name="Roberts A."/>
            <person name="Saif S."/>
            <person name="Shea T."/>
            <person name="Shenoy N."/>
            <person name="Sisk P."/>
            <person name="Stolte C."/>
            <person name="Sykes S."/>
            <person name="Thomson T."/>
            <person name="Walk T."/>
            <person name="White J."/>
            <person name="Yandava C."/>
            <person name="Izard J."/>
            <person name="Baranova O.V."/>
            <person name="Blanton J.M."/>
            <person name="Tanner A.C."/>
            <person name="Dewhirst F.E."/>
            <person name="Haas B."/>
            <person name="Nusbaum C."/>
            <person name="Birren B."/>
        </authorList>
    </citation>
    <scope>NUCLEOTIDE SEQUENCE [LARGE SCALE GENOMIC DNA]</scope>
    <source>
        <strain evidence="1">1-1 BBBD Race 1</strain>
    </source>
</reference>
<evidence type="ECO:0000313" key="1">
    <source>
        <dbReference type="EMBL" id="OAV93026.1"/>
    </source>
</evidence>